<name>A0A517PIE0_9PLAN</name>
<dbReference type="Proteomes" id="UP000320421">
    <property type="component" value="Chromosome"/>
</dbReference>
<sequence length="164" mass="19062">MGQYFLIANQNKQQFIDPFRLPVSEKISALLNSDLINTLLPYLIVGSQNRQYLKFKEAGYYTQKYLGAWYGDPVDLLGDYDEEEQSWIVRSEYENISIEISAIVFELKLDLMYQILEETESGSRCWLELIRAVADLDHPPVSLLHGLKELFGGSWKDELYRRIG</sequence>
<protein>
    <submittedName>
        <fullName evidence="1">Uncharacterized protein</fullName>
    </submittedName>
</protein>
<dbReference type="OrthoDB" id="9553974at2"/>
<evidence type="ECO:0000313" key="2">
    <source>
        <dbReference type="Proteomes" id="UP000320421"/>
    </source>
</evidence>
<reference evidence="1 2" key="1">
    <citation type="submission" date="2019-02" db="EMBL/GenBank/DDBJ databases">
        <title>Deep-cultivation of Planctomycetes and their phenomic and genomic characterization uncovers novel biology.</title>
        <authorList>
            <person name="Wiegand S."/>
            <person name="Jogler M."/>
            <person name="Boedeker C."/>
            <person name="Pinto D."/>
            <person name="Vollmers J."/>
            <person name="Rivas-Marin E."/>
            <person name="Kohn T."/>
            <person name="Peeters S.H."/>
            <person name="Heuer A."/>
            <person name="Rast P."/>
            <person name="Oberbeckmann S."/>
            <person name="Bunk B."/>
            <person name="Jeske O."/>
            <person name="Meyerdierks A."/>
            <person name="Storesund J.E."/>
            <person name="Kallscheuer N."/>
            <person name="Luecker S."/>
            <person name="Lage O.M."/>
            <person name="Pohl T."/>
            <person name="Merkel B.J."/>
            <person name="Hornburger P."/>
            <person name="Mueller R.-W."/>
            <person name="Bruemmer F."/>
            <person name="Labrenz M."/>
            <person name="Spormann A.M."/>
            <person name="Op den Camp H."/>
            <person name="Overmann J."/>
            <person name="Amann R."/>
            <person name="Jetten M.S.M."/>
            <person name="Mascher T."/>
            <person name="Medema M.H."/>
            <person name="Devos D.P."/>
            <person name="Kaster A.-K."/>
            <person name="Ovreas L."/>
            <person name="Rohde M."/>
            <person name="Galperin M.Y."/>
            <person name="Jogler C."/>
        </authorList>
    </citation>
    <scope>NUCLEOTIDE SEQUENCE [LARGE SCALE GENOMIC DNA]</scope>
    <source>
        <strain evidence="1 2">HG66A1</strain>
    </source>
</reference>
<dbReference type="EMBL" id="CP036266">
    <property type="protein sequence ID" value="QDT19154.1"/>
    <property type="molecule type" value="Genomic_DNA"/>
</dbReference>
<dbReference type="RefSeq" id="WP_145181035.1">
    <property type="nucleotide sequence ID" value="NZ_CP036266.1"/>
</dbReference>
<keyword evidence="2" id="KW-1185">Reference proteome</keyword>
<dbReference type="AlphaFoldDB" id="A0A517PIE0"/>
<proteinExistence type="predicted"/>
<accession>A0A517PIE0</accession>
<organism evidence="1 2">
    <name type="scientific">Gimesia chilikensis</name>
    <dbReference type="NCBI Taxonomy" id="2605989"/>
    <lineage>
        <taxon>Bacteria</taxon>
        <taxon>Pseudomonadati</taxon>
        <taxon>Planctomycetota</taxon>
        <taxon>Planctomycetia</taxon>
        <taxon>Planctomycetales</taxon>
        <taxon>Planctomycetaceae</taxon>
        <taxon>Gimesia</taxon>
    </lineage>
</organism>
<evidence type="ECO:0000313" key="1">
    <source>
        <dbReference type="EMBL" id="QDT19154.1"/>
    </source>
</evidence>
<gene>
    <name evidence="1" type="ORF">HG66A1_09180</name>
</gene>